<comment type="caution">
    <text evidence="2">The sequence shown here is derived from an EMBL/GenBank/DDBJ whole genome shotgun (WGS) entry which is preliminary data.</text>
</comment>
<accession>A0ABP0NMF2</accession>
<keyword evidence="3" id="KW-1185">Reference proteome</keyword>
<protein>
    <submittedName>
        <fullName evidence="2">Peptidase S74 domain-containing protein</fullName>
    </submittedName>
</protein>
<dbReference type="Pfam" id="PF05212">
    <property type="entry name" value="DUF707"/>
    <property type="match status" value="1"/>
</dbReference>
<proteinExistence type="predicted"/>
<evidence type="ECO:0000256" key="1">
    <source>
        <dbReference type="SAM" id="SignalP"/>
    </source>
</evidence>
<feature type="signal peptide" evidence="1">
    <location>
        <begin position="1"/>
        <end position="16"/>
    </location>
</feature>
<organism evidence="2 3">
    <name type="scientific">Durusdinium trenchii</name>
    <dbReference type="NCBI Taxonomy" id="1381693"/>
    <lineage>
        <taxon>Eukaryota</taxon>
        <taxon>Sar</taxon>
        <taxon>Alveolata</taxon>
        <taxon>Dinophyceae</taxon>
        <taxon>Suessiales</taxon>
        <taxon>Symbiodiniaceae</taxon>
        <taxon>Durusdinium</taxon>
    </lineage>
</organism>
<gene>
    <name evidence="2" type="ORF">SCF082_LOCUS33280</name>
</gene>
<evidence type="ECO:0000313" key="3">
    <source>
        <dbReference type="Proteomes" id="UP001642464"/>
    </source>
</evidence>
<sequence>MHWLLLTILGHHVARAAFESNENSLKVLLFWAVDSANRTQENVVRNVAYARRMGARQCCDVMLAHYEGSSDDWNKAWYLNEVTSSMRKPGYKFKFLQEAYREEWPQKYEFVWALDSDIDFTGVNLVQLFELARSSGSLIIGPTFSGDQAWKTYATNLLTEGTGRKALVRRDVKEREQINVLGKPDPRCMMRHTDFVEMTAPLLSSTVLSLILKDCVDCIHEHAEWGLDRVWCEMASEKFSVSACTLLDATPVRHLDWQTAKITPDFWEAERKVKEKYAKYWAQVRNIDCMLAHKQQRVTIDPHGNIQDMSLGGRIQVYPSH</sequence>
<dbReference type="EMBL" id="CAXAMM010029446">
    <property type="protein sequence ID" value="CAK9064739.1"/>
    <property type="molecule type" value="Genomic_DNA"/>
</dbReference>
<name>A0ABP0NMF2_9DINO</name>
<reference evidence="2 3" key="1">
    <citation type="submission" date="2024-02" db="EMBL/GenBank/DDBJ databases">
        <authorList>
            <person name="Chen Y."/>
            <person name="Shah S."/>
            <person name="Dougan E. K."/>
            <person name="Thang M."/>
            <person name="Chan C."/>
        </authorList>
    </citation>
    <scope>NUCLEOTIDE SEQUENCE [LARGE SCALE GENOMIC DNA]</scope>
</reference>
<dbReference type="Proteomes" id="UP001642464">
    <property type="component" value="Unassembled WGS sequence"/>
</dbReference>
<evidence type="ECO:0000313" key="2">
    <source>
        <dbReference type="EMBL" id="CAK9064739.1"/>
    </source>
</evidence>
<feature type="chain" id="PRO_5046576980" evidence="1">
    <location>
        <begin position="17"/>
        <end position="321"/>
    </location>
</feature>
<keyword evidence="1" id="KW-0732">Signal</keyword>
<dbReference type="InterPro" id="IPR007877">
    <property type="entry name" value="DUF707"/>
</dbReference>